<evidence type="ECO:0000256" key="6">
    <source>
        <dbReference type="ARBA" id="ARBA00023136"/>
    </source>
</evidence>
<dbReference type="AlphaFoldDB" id="A0A0G1VCM2"/>
<feature type="transmembrane region" description="Helical" evidence="7">
    <location>
        <begin position="5"/>
        <end position="26"/>
    </location>
</feature>
<accession>A0A0G1VCM2</accession>
<dbReference type="InterPro" id="IPR050882">
    <property type="entry name" value="Prepilin_peptidase/N-MTase"/>
</dbReference>
<name>A0A0G1VCM2_9BACT</name>
<keyword evidence="3" id="KW-1003">Cell membrane</keyword>
<keyword evidence="4 7" id="KW-0812">Transmembrane</keyword>
<proteinExistence type="inferred from homology"/>
<sequence>MLISVFIILVGLSLGSFLSVLVFRLSLKEGGIVTGRSRCPNCRHRLAWYDLLPLLSFVLLAGRCRHCRRKISPAYPLLELTTALTLLTFSRQINYQFDVQNIILTVFLLVFVAIIFSDILFLTIPDKLIIPAAVLAAVSGIFFQTAGPFNLLITGLTAAGIFGIMFLASRGRWLGLGDIKMVMLIGFLFGFPTAFWIILLSIWLAAFWGIGLVFLKRATMKTALPLGAFLSATAIIFIIFQNETQFFLQRFF</sequence>
<feature type="transmembrane region" description="Helical" evidence="7">
    <location>
        <begin position="99"/>
        <end position="121"/>
    </location>
</feature>
<evidence type="ECO:0000256" key="5">
    <source>
        <dbReference type="ARBA" id="ARBA00022989"/>
    </source>
</evidence>
<evidence type="ECO:0000256" key="1">
    <source>
        <dbReference type="ARBA" id="ARBA00004651"/>
    </source>
</evidence>
<dbReference type="Pfam" id="PF01478">
    <property type="entry name" value="Peptidase_A24"/>
    <property type="match status" value="1"/>
</dbReference>
<feature type="transmembrane region" description="Helical" evidence="7">
    <location>
        <begin position="128"/>
        <end position="145"/>
    </location>
</feature>
<evidence type="ECO:0000256" key="7">
    <source>
        <dbReference type="SAM" id="Phobius"/>
    </source>
</evidence>
<evidence type="ECO:0000256" key="3">
    <source>
        <dbReference type="ARBA" id="ARBA00022475"/>
    </source>
</evidence>
<feature type="transmembrane region" description="Helical" evidence="7">
    <location>
        <begin position="222"/>
        <end position="240"/>
    </location>
</feature>
<evidence type="ECO:0000313" key="11">
    <source>
        <dbReference type="Proteomes" id="UP000034682"/>
    </source>
</evidence>
<evidence type="ECO:0000259" key="9">
    <source>
        <dbReference type="Pfam" id="PF06750"/>
    </source>
</evidence>
<evidence type="ECO:0000256" key="2">
    <source>
        <dbReference type="ARBA" id="ARBA00005801"/>
    </source>
</evidence>
<protein>
    <submittedName>
        <fullName evidence="10">Type 4 prepilin-like protein leader peptide-processing enzyme PilD</fullName>
    </submittedName>
</protein>
<dbReference type="GO" id="GO:0006465">
    <property type="term" value="P:signal peptide processing"/>
    <property type="evidence" value="ECO:0007669"/>
    <property type="project" value="TreeGrafter"/>
</dbReference>
<feature type="transmembrane region" description="Helical" evidence="7">
    <location>
        <begin position="181"/>
        <end position="210"/>
    </location>
</feature>
<reference evidence="10 11" key="1">
    <citation type="journal article" date="2015" name="Nature">
        <title>rRNA introns, odd ribosomes, and small enigmatic genomes across a large radiation of phyla.</title>
        <authorList>
            <person name="Brown C.T."/>
            <person name="Hug L.A."/>
            <person name="Thomas B.C."/>
            <person name="Sharon I."/>
            <person name="Castelle C.J."/>
            <person name="Singh A."/>
            <person name="Wilkins M.J."/>
            <person name="Williams K.H."/>
            <person name="Banfield J.F."/>
        </authorList>
    </citation>
    <scope>NUCLEOTIDE SEQUENCE [LARGE SCALE GENOMIC DNA]</scope>
</reference>
<feature type="domain" description="Prepilin type IV endopeptidase peptidase" evidence="8">
    <location>
        <begin position="106"/>
        <end position="210"/>
    </location>
</feature>
<dbReference type="Proteomes" id="UP000034682">
    <property type="component" value="Unassembled WGS sequence"/>
</dbReference>
<comment type="similarity">
    <text evidence="2">Belongs to the peptidase A24 family.</text>
</comment>
<feature type="domain" description="Prepilin peptidase A24 N-terminal" evidence="9">
    <location>
        <begin position="9"/>
        <end position="88"/>
    </location>
</feature>
<feature type="transmembrane region" description="Helical" evidence="7">
    <location>
        <begin position="151"/>
        <end position="169"/>
    </location>
</feature>
<comment type="caution">
    <text evidence="10">The sequence shown here is derived from an EMBL/GenBank/DDBJ whole genome shotgun (WGS) entry which is preliminary data.</text>
</comment>
<keyword evidence="6 7" id="KW-0472">Membrane</keyword>
<gene>
    <name evidence="10" type="ORF">UY02_C0040G0008</name>
</gene>
<dbReference type="EMBL" id="LCOK01000040">
    <property type="protein sequence ID" value="KKU75903.1"/>
    <property type="molecule type" value="Genomic_DNA"/>
</dbReference>
<dbReference type="PANTHER" id="PTHR30487">
    <property type="entry name" value="TYPE 4 PREPILIN-LIKE PROTEINS LEADER PEPTIDE-PROCESSING ENZYME"/>
    <property type="match status" value="1"/>
</dbReference>
<dbReference type="GO" id="GO:0004190">
    <property type="term" value="F:aspartic-type endopeptidase activity"/>
    <property type="evidence" value="ECO:0007669"/>
    <property type="project" value="InterPro"/>
</dbReference>
<evidence type="ECO:0000313" key="10">
    <source>
        <dbReference type="EMBL" id="KKU75903.1"/>
    </source>
</evidence>
<evidence type="ECO:0000259" key="8">
    <source>
        <dbReference type="Pfam" id="PF01478"/>
    </source>
</evidence>
<dbReference type="PANTHER" id="PTHR30487:SF0">
    <property type="entry name" value="PREPILIN LEADER PEPTIDASE_N-METHYLTRANSFERASE-RELATED"/>
    <property type="match status" value="1"/>
</dbReference>
<dbReference type="GO" id="GO:0005886">
    <property type="term" value="C:plasma membrane"/>
    <property type="evidence" value="ECO:0007669"/>
    <property type="project" value="UniProtKB-SubCell"/>
</dbReference>
<dbReference type="InterPro" id="IPR010627">
    <property type="entry name" value="Prepilin_pept_A24_N"/>
</dbReference>
<comment type="subcellular location">
    <subcellularLocation>
        <location evidence="1">Cell membrane</location>
        <topology evidence="1">Multi-pass membrane protein</topology>
    </subcellularLocation>
</comment>
<dbReference type="Pfam" id="PF06750">
    <property type="entry name" value="A24_N_bact"/>
    <property type="match status" value="1"/>
</dbReference>
<keyword evidence="5 7" id="KW-1133">Transmembrane helix</keyword>
<dbReference type="InterPro" id="IPR000045">
    <property type="entry name" value="Prepilin_IV_endopep_pep"/>
</dbReference>
<dbReference type="Gene3D" id="1.20.120.1220">
    <property type="match status" value="1"/>
</dbReference>
<evidence type="ECO:0000256" key="4">
    <source>
        <dbReference type="ARBA" id="ARBA00022692"/>
    </source>
</evidence>
<organism evidence="10 11">
    <name type="scientific">Candidatus Giovannonibacteria bacterium GW2011_GWB1_47_6b</name>
    <dbReference type="NCBI Taxonomy" id="1618655"/>
    <lineage>
        <taxon>Bacteria</taxon>
        <taxon>Candidatus Giovannoniibacteriota</taxon>
    </lineage>
</organism>